<keyword evidence="8" id="KW-0800">Toxin</keyword>
<accession>A0A7W8DTJ3</accession>
<proteinExistence type="inferred from homology"/>
<dbReference type="InterPro" id="IPR002716">
    <property type="entry name" value="PIN_dom"/>
</dbReference>
<evidence type="ECO:0000256" key="3">
    <source>
        <dbReference type="ARBA" id="ARBA00022722"/>
    </source>
</evidence>
<protein>
    <recommendedName>
        <fullName evidence="8">Ribonuclease VapC</fullName>
        <shortName evidence="8">RNase VapC</shortName>
        <ecNumber evidence="8">3.1.-.-</ecNumber>
    </recommendedName>
    <alternativeName>
        <fullName evidence="8">Toxin VapC</fullName>
    </alternativeName>
</protein>
<dbReference type="InterPro" id="IPR050556">
    <property type="entry name" value="Type_II_TA_system_RNase"/>
</dbReference>
<dbReference type="RefSeq" id="WP_184141270.1">
    <property type="nucleotide sequence ID" value="NZ_JACHIK010000002.1"/>
</dbReference>
<reference evidence="10 11" key="1">
    <citation type="submission" date="2020-08" db="EMBL/GenBank/DDBJ databases">
        <title>Genomic Encyclopedia of Type Strains, Phase IV (KMG-IV): sequencing the most valuable type-strain genomes for metagenomic binning, comparative biology and taxonomic classification.</title>
        <authorList>
            <person name="Goeker M."/>
        </authorList>
    </citation>
    <scope>NUCLEOTIDE SEQUENCE [LARGE SCALE GENOMIC DNA]</scope>
    <source>
        <strain evidence="10 11">DSM 21319</strain>
    </source>
</reference>
<evidence type="ECO:0000256" key="4">
    <source>
        <dbReference type="ARBA" id="ARBA00022723"/>
    </source>
</evidence>
<organism evidence="10 11">
    <name type="scientific">Shinella fusca</name>
    <dbReference type="NCBI Taxonomy" id="544480"/>
    <lineage>
        <taxon>Bacteria</taxon>
        <taxon>Pseudomonadati</taxon>
        <taxon>Pseudomonadota</taxon>
        <taxon>Alphaproteobacteria</taxon>
        <taxon>Hyphomicrobiales</taxon>
        <taxon>Rhizobiaceae</taxon>
        <taxon>Shinella</taxon>
    </lineage>
</organism>
<feature type="binding site" evidence="8">
    <location>
        <position position="6"/>
    </location>
    <ligand>
        <name>Mg(2+)</name>
        <dbReference type="ChEBI" id="CHEBI:18420"/>
    </ligand>
</feature>
<evidence type="ECO:0000256" key="7">
    <source>
        <dbReference type="ARBA" id="ARBA00038093"/>
    </source>
</evidence>
<evidence type="ECO:0000256" key="8">
    <source>
        <dbReference type="HAMAP-Rule" id="MF_00265"/>
    </source>
</evidence>
<evidence type="ECO:0000256" key="1">
    <source>
        <dbReference type="ARBA" id="ARBA00001946"/>
    </source>
</evidence>
<dbReference type="GO" id="GO:0016787">
    <property type="term" value="F:hydrolase activity"/>
    <property type="evidence" value="ECO:0007669"/>
    <property type="project" value="UniProtKB-KW"/>
</dbReference>
<dbReference type="SUPFAM" id="SSF88723">
    <property type="entry name" value="PIN domain-like"/>
    <property type="match status" value="1"/>
</dbReference>
<keyword evidence="5 8" id="KW-0378">Hydrolase</keyword>
<dbReference type="InterPro" id="IPR029060">
    <property type="entry name" value="PIN-like_dom_sf"/>
</dbReference>
<gene>
    <name evidence="8" type="primary">vapC</name>
    <name evidence="10" type="ORF">HNQ66_000893</name>
</gene>
<dbReference type="EMBL" id="JACHIK010000002">
    <property type="protein sequence ID" value="MBB5041510.1"/>
    <property type="molecule type" value="Genomic_DNA"/>
</dbReference>
<comment type="function">
    <text evidence="8">Toxic component of a toxin-antitoxin (TA) system. An RNase.</text>
</comment>
<sequence>MRILLDTNVLSEITKPRPEDHVLEWLGRLDEDRSFLSVISLAEIRRGVALMDNGRKRDALTEWLACDLPQRFEHRVIPVEERVALAWGDLMGHAKRRGRGMSSMDGLIAATAIAHDLTLATRNIKDFEGFGIELINPWSR</sequence>
<feature type="domain" description="PIN" evidence="9">
    <location>
        <begin position="3"/>
        <end position="123"/>
    </location>
</feature>
<evidence type="ECO:0000259" key="9">
    <source>
        <dbReference type="Pfam" id="PF01850"/>
    </source>
</evidence>
<dbReference type="PANTHER" id="PTHR33653:SF1">
    <property type="entry name" value="RIBONUCLEASE VAPC2"/>
    <property type="match status" value="1"/>
</dbReference>
<comment type="caution">
    <text evidence="10">The sequence shown here is derived from an EMBL/GenBank/DDBJ whole genome shotgun (WGS) entry which is preliminary data.</text>
</comment>
<dbReference type="Proteomes" id="UP000535406">
    <property type="component" value="Unassembled WGS sequence"/>
</dbReference>
<dbReference type="GO" id="GO:0000287">
    <property type="term" value="F:magnesium ion binding"/>
    <property type="evidence" value="ECO:0007669"/>
    <property type="project" value="UniProtKB-UniRule"/>
</dbReference>
<evidence type="ECO:0000313" key="10">
    <source>
        <dbReference type="EMBL" id="MBB5041510.1"/>
    </source>
</evidence>
<evidence type="ECO:0000313" key="11">
    <source>
        <dbReference type="Proteomes" id="UP000535406"/>
    </source>
</evidence>
<comment type="similarity">
    <text evidence="7 8">Belongs to the PINc/VapC protein family.</text>
</comment>
<keyword evidence="2 8" id="KW-1277">Toxin-antitoxin system</keyword>
<keyword evidence="11" id="KW-1185">Reference proteome</keyword>
<keyword evidence="3 8" id="KW-0540">Nuclease</keyword>
<evidence type="ECO:0000256" key="5">
    <source>
        <dbReference type="ARBA" id="ARBA00022801"/>
    </source>
</evidence>
<dbReference type="EC" id="3.1.-.-" evidence="8"/>
<dbReference type="GO" id="GO:0004540">
    <property type="term" value="F:RNA nuclease activity"/>
    <property type="evidence" value="ECO:0007669"/>
    <property type="project" value="InterPro"/>
</dbReference>
<keyword evidence="4 8" id="KW-0479">Metal-binding</keyword>
<keyword evidence="6 8" id="KW-0460">Magnesium</keyword>
<evidence type="ECO:0000256" key="6">
    <source>
        <dbReference type="ARBA" id="ARBA00022842"/>
    </source>
</evidence>
<dbReference type="PANTHER" id="PTHR33653">
    <property type="entry name" value="RIBONUCLEASE VAPC2"/>
    <property type="match status" value="1"/>
</dbReference>
<dbReference type="HAMAP" id="MF_00265">
    <property type="entry name" value="VapC_Nob1"/>
    <property type="match status" value="1"/>
</dbReference>
<dbReference type="Gene3D" id="3.40.50.1010">
    <property type="entry name" value="5'-nuclease"/>
    <property type="match status" value="1"/>
</dbReference>
<name>A0A7W8DTJ3_9HYPH</name>
<evidence type="ECO:0000256" key="2">
    <source>
        <dbReference type="ARBA" id="ARBA00022649"/>
    </source>
</evidence>
<dbReference type="AlphaFoldDB" id="A0A7W8DTJ3"/>
<dbReference type="InterPro" id="IPR022907">
    <property type="entry name" value="VapC_family"/>
</dbReference>
<dbReference type="GO" id="GO:0090729">
    <property type="term" value="F:toxin activity"/>
    <property type="evidence" value="ECO:0007669"/>
    <property type="project" value="UniProtKB-KW"/>
</dbReference>
<feature type="binding site" evidence="8">
    <location>
        <position position="105"/>
    </location>
    <ligand>
        <name>Mg(2+)</name>
        <dbReference type="ChEBI" id="CHEBI:18420"/>
    </ligand>
</feature>
<dbReference type="CDD" id="cd18731">
    <property type="entry name" value="PIN_NgFitB-like"/>
    <property type="match status" value="1"/>
</dbReference>
<comment type="cofactor">
    <cofactor evidence="1 8">
        <name>Mg(2+)</name>
        <dbReference type="ChEBI" id="CHEBI:18420"/>
    </cofactor>
</comment>
<dbReference type="Pfam" id="PF01850">
    <property type="entry name" value="PIN"/>
    <property type="match status" value="1"/>
</dbReference>